<sequence>MDEQDLVDESSHSEQISSMDSITEDPEIMEQTEFESYPAFRKYFNRQMVDIDYLVYPKKPKIWYFCFGLTFLVITGLRAAWQASYTQLSVFSYYIGDISLAAGDAIRKQLASIYFIWITGSAILAVNLYKTQREPSLQHWAKSIGQVFQHYSTTHHPIYPGLPYKLIKMFAIFNQINFYSGGSLALLCSLPTLYVYPPEYTIYAVSWLPFNVFTGLFCGAYVINFTSLYFLFVYIFAQQMDKMFASFTSIWTIASPSPPSSDSLSISGSIIKFQSCLLDILQQLNNSNRFWFFLNNIIFLVTFCVQSMLLYIIFFVKVPSFLLAALIGYAILNFSCGQSFHFIFGAYGQRKIDQHLHKLKQSLYLDSTINAKIKSITFLEHMENRHFFSVFGSLNYSTHHLVLAILESATNLLLIITSLGRARTFMKI</sequence>
<accession>T1KEI8</accession>
<name>T1KEI8_TETUR</name>
<dbReference type="EnsemblMetazoa" id="tetur09g06728.1">
    <property type="protein sequence ID" value="tetur09g06728.1"/>
    <property type="gene ID" value="tetur09g06728"/>
</dbReference>
<feature type="transmembrane region" description="Helical" evidence="2">
    <location>
        <begin position="321"/>
        <end position="344"/>
    </location>
</feature>
<dbReference type="EMBL" id="CAEY01002034">
    <property type="status" value="NOT_ANNOTATED_CDS"/>
    <property type="molecule type" value="Genomic_DNA"/>
</dbReference>
<dbReference type="KEGG" id="tut:107363137"/>
<proteinExistence type="predicted"/>
<evidence type="ECO:0000313" key="4">
    <source>
        <dbReference type="Proteomes" id="UP000015104"/>
    </source>
</evidence>
<evidence type="ECO:0008006" key="5">
    <source>
        <dbReference type="Google" id="ProtNLM"/>
    </source>
</evidence>
<evidence type="ECO:0000256" key="1">
    <source>
        <dbReference type="SAM" id="MobiDB-lite"/>
    </source>
</evidence>
<keyword evidence="2" id="KW-0812">Transmembrane</keyword>
<organism evidence="3 4">
    <name type="scientific">Tetranychus urticae</name>
    <name type="common">Two-spotted spider mite</name>
    <dbReference type="NCBI Taxonomy" id="32264"/>
    <lineage>
        <taxon>Eukaryota</taxon>
        <taxon>Metazoa</taxon>
        <taxon>Ecdysozoa</taxon>
        <taxon>Arthropoda</taxon>
        <taxon>Chelicerata</taxon>
        <taxon>Arachnida</taxon>
        <taxon>Acari</taxon>
        <taxon>Acariformes</taxon>
        <taxon>Trombidiformes</taxon>
        <taxon>Prostigmata</taxon>
        <taxon>Eleutherengona</taxon>
        <taxon>Raphignathae</taxon>
        <taxon>Tetranychoidea</taxon>
        <taxon>Tetranychidae</taxon>
        <taxon>Tetranychus</taxon>
    </lineage>
</organism>
<keyword evidence="2" id="KW-0472">Membrane</keyword>
<reference evidence="3" key="2">
    <citation type="submission" date="2015-06" db="UniProtKB">
        <authorList>
            <consortium name="EnsemblMetazoa"/>
        </authorList>
    </citation>
    <scope>IDENTIFICATION</scope>
</reference>
<keyword evidence="4" id="KW-1185">Reference proteome</keyword>
<gene>
    <name evidence="3" type="primary">107363137</name>
</gene>
<keyword evidence="2" id="KW-1133">Transmembrane helix</keyword>
<feature type="transmembrane region" description="Helical" evidence="2">
    <location>
        <begin position="62"/>
        <end position="81"/>
    </location>
</feature>
<dbReference type="Proteomes" id="UP000015104">
    <property type="component" value="Unassembled WGS sequence"/>
</dbReference>
<dbReference type="HOGENOM" id="CLU_718312_0_0_1"/>
<protein>
    <recommendedName>
        <fullName evidence="5">Odorant receptor</fullName>
    </recommendedName>
</protein>
<feature type="region of interest" description="Disordered" evidence="1">
    <location>
        <begin position="1"/>
        <end position="22"/>
    </location>
</feature>
<feature type="transmembrane region" description="Helical" evidence="2">
    <location>
        <begin position="111"/>
        <end position="129"/>
    </location>
</feature>
<evidence type="ECO:0000313" key="3">
    <source>
        <dbReference type="EnsemblMetazoa" id="tetur09g06728.1"/>
    </source>
</evidence>
<dbReference type="AlphaFoldDB" id="T1KEI8"/>
<feature type="transmembrane region" description="Helical" evidence="2">
    <location>
        <begin position="290"/>
        <end position="315"/>
    </location>
</feature>
<feature type="transmembrane region" description="Helical" evidence="2">
    <location>
        <begin position="176"/>
        <end position="196"/>
    </location>
</feature>
<feature type="transmembrane region" description="Helical" evidence="2">
    <location>
        <begin position="208"/>
        <end position="237"/>
    </location>
</feature>
<evidence type="ECO:0000256" key="2">
    <source>
        <dbReference type="SAM" id="Phobius"/>
    </source>
</evidence>
<reference evidence="4" key="1">
    <citation type="submission" date="2011-08" db="EMBL/GenBank/DDBJ databases">
        <authorList>
            <person name="Rombauts S."/>
        </authorList>
    </citation>
    <scope>NUCLEOTIDE SEQUENCE</scope>
    <source>
        <strain evidence="4">London</strain>
    </source>
</reference>